<evidence type="ECO:0000313" key="2">
    <source>
        <dbReference type="Proteomes" id="UP001164250"/>
    </source>
</evidence>
<keyword evidence="2" id="KW-1185">Reference proteome</keyword>
<gene>
    <name evidence="1" type="ORF">Patl1_25233</name>
</gene>
<evidence type="ECO:0000313" key="1">
    <source>
        <dbReference type="EMBL" id="KAJ0093587.1"/>
    </source>
</evidence>
<accession>A0ACC1B3S9</accession>
<dbReference type="EMBL" id="CM047903">
    <property type="protein sequence ID" value="KAJ0093587.1"/>
    <property type="molecule type" value="Genomic_DNA"/>
</dbReference>
<organism evidence="1 2">
    <name type="scientific">Pistacia atlantica</name>
    <dbReference type="NCBI Taxonomy" id="434234"/>
    <lineage>
        <taxon>Eukaryota</taxon>
        <taxon>Viridiplantae</taxon>
        <taxon>Streptophyta</taxon>
        <taxon>Embryophyta</taxon>
        <taxon>Tracheophyta</taxon>
        <taxon>Spermatophyta</taxon>
        <taxon>Magnoliopsida</taxon>
        <taxon>eudicotyledons</taxon>
        <taxon>Gunneridae</taxon>
        <taxon>Pentapetalae</taxon>
        <taxon>rosids</taxon>
        <taxon>malvids</taxon>
        <taxon>Sapindales</taxon>
        <taxon>Anacardiaceae</taxon>
        <taxon>Pistacia</taxon>
    </lineage>
</organism>
<sequence>MISEVKLQRNVIARPANSDGELLVCPRYLITQLMEDLLNEKASKEHGYFLAVTSLKNIDKGQVLDESGYASFPVTFKCRTFKPVIGDFLQGVVHYTSREGVFLRIGPLKYAFLPVLKMPGYSYVSEENPYFLNGNTHAKINNGIVVYFVVLGVSWIEKTGTVEREFALIASIEGEILGPVSLPGTYELDL</sequence>
<name>A0ACC1B3S9_9ROSI</name>
<comment type="caution">
    <text evidence="1">The sequence shown here is derived from an EMBL/GenBank/DDBJ whole genome shotgun (WGS) entry which is preliminary data.</text>
</comment>
<protein>
    <submittedName>
        <fullName evidence="1">Uncharacterized protein</fullName>
    </submittedName>
</protein>
<proteinExistence type="predicted"/>
<dbReference type="Proteomes" id="UP001164250">
    <property type="component" value="Chromosome 7"/>
</dbReference>
<reference evidence="2" key="1">
    <citation type="journal article" date="2023" name="G3 (Bethesda)">
        <title>Genome assembly and association tests identify interacting loci associated with vigor, precocity, and sex in interspecific pistachio rootstocks.</title>
        <authorList>
            <person name="Palmer W."/>
            <person name="Jacygrad E."/>
            <person name="Sagayaradj S."/>
            <person name="Cavanaugh K."/>
            <person name="Han R."/>
            <person name="Bertier L."/>
            <person name="Beede B."/>
            <person name="Kafkas S."/>
            <person name="Golino D."/>
            <person name="Preece J."/>
            <person name="Michelmore R."/>
        </authorList>
    </citation>
    <scope>NUCLEOTIDE SEQUENCE [LARGE SCALE GENOMIC DNA]</scope>
</reference>